<comment type="catalytic activity">
    <reaction evidence="32">
        <text>sulfite(in) + sulfate(out) = sulfite(out) + sulfate(in)</text>
        <dbReference type="Rhea" id="RHEA:73207"/>
        <dbReference type="ChEBI" id="CHEBI:16189"/>
        <dbReference type="ChEBI" id="CHEBI:17359"/>
    </reaction>
</comment>
<feature type="repeat" description="Solcar" evidence="33">
    <location>
        <begin position="198"/>
        <end position="288"/>
    </location>
</feature>
<keyword evidence="13" id="KW-0496">Mitochondrion</keyword>
<dbReference type="PANTHER" id="PTHR13302:SF8">
    <property type="entry name" value="CONSERVED OLIGOMERIC GOLGI COMPLEX SUBUNIT 3"/>
    <property type="match status" value="1"/>
</dbReference>
<accession>A0A8C0BH72</accession>
<evidence type="ECO:0000256" key="1">
    <source>
        <dbReference type="ARBA" id="ARBA00004395"/>
    </source>
</evidence>
<dbReference type="Proteomes" id="UP000694555">
    <property type="component" value="Unplaced"/>
</dbReference>
<keyword evidence="14 33" id="KW-0472">Membrane</keyword>
<sequence length="1026" mass="115943">MSALNWKPFIYGGLASITAECGTFPIDLTKTRLQVQGQVNDAKYKEIRYRGMVHALVRICREEGLKALYSGIAPAMLRQASYGTIKIGTYQSFKRMFVEHPEDETLMINVLCGILSGVISSSIANPTDVLKIRMQAQGSVIQGGMMGNFIQIYQKEGTKGLWKGVSLTAQRAAIVVGVELPVYDLTKKHIIMSGFMGDTVYTHFLSSFTCGLAGAVASNPIDVVRTRMMNQRSQHGGHSNYKGTLDCLLQLPIEDLCSLTSQSLTVTLTAAVPESTEDVLLKGFAILGMEDERIETAQQFFSWFAQVQTQMDQDEGAKYRQMRDYLSGFQEQCDAILNDVNSALQHLESLQKQYLFVSTKTGTLHEACEQLLKEQSELVDLAENIQQKLSYFNELENINTKLNSPTLSVNSEGFIPMLAKLDDCIAYISSHPNFKDYPVYLIKFKQCLSKAMHLIKTYTVNTLQNLTSQLMKRDPSAVPNSDNAFTLFYVKFRAAAPKVRTLIEQVEQRSEKMPEYQQVLNEIHQCYLDQRELLLGPSIASTVTELTSQNNRDHCALVRSGCAFMVHVCQDEHQLYNEFFTKPTPKLDELLEKLCLSLYDVLRPMIIHVIHLETLSELCGILKNEMLEDHVQNNAEQLGAFAAGVKQMLEDVQERLVYRTHIYIQTDITGYKPAPGDLAYPDKLEMMEQIAQSLKEEQKKLPSEASFSDVRLEDPESCSLVKSGSAESLNPRHQTTISPADLHGMWYPTVRRTLVCLSKLYRCIDRAVFQGLSQEALSACIHSLLGAADSISKNKTQVDGQLFLIKHLLILREQIAPFHTDFTIKEISLDLKKTRDAAFKILNPKTVSRFFRLNSNNALIQFLLEGTPEIREHYIDSKKDVDRHLKSACEQFIQQQTKQFIEQLEEFMTKVAALKTMATQGGPKYSLSQQPWAQPAKINDLVSSTYKTIKTKLPSTLRSMSLYLSNKDTELILFKPVRNNIQQMFQKLHALLKEEFSNEDLQIIACPSMEQAVLLLTDTKSSNFYI</sequence>
<dbReference type="InterPro" id="IPR018108">
    <property type="entry name" value="MCP_transmembrane"/>
</dbReference>
<evidence type="ECO:0000256" key="3">
    <source>
        <dbReference type="ARBA" id="ARBA00006375"/>
    </source>
</evidence>
<comment type="catalytic activity">
    <reaction evidence="20">
        <text>L-aspartate(in) + sulfate(out) = L-aspartate(out) + sulfate(in)</text>
        <dbReference type="Rhea" id="RHEA:73395"/>
        <dbReference type="ChEBI" id="CHEBI:16189"/>
        <dbReference type="ChEBI" id="CHEBI:29991"/>
    </reaction>
</comment>
<evidence type="ECO:0000313" key="37">
    <source>
        <dbReference type="Ensembl" id="ENSBJAP00000017024.1"/>
    </source>
</evidence>
<comment type="catalytic activity">
    <reaction evidence="26">
        <text>malonate(in) + sulfate(out) = malonate(out) + sulfate(in)</text>
        <dbReference type="Rhea" id="RHEA:73195"/>
        <dbReference type="ChEBI" id="CHEBI:15792"/>
        <dbReference type="ChEBI" id="CHEBI:16189"/>
    </reaction>
</comment>
<evidence type="ECO:0000256" key="20">
    <source>
        <dbReference type="ARBA" id="ARBA00036015"/>
    </source>
</evidence>
<dbReference type="SUPFAM" id="SSF103506">
    <property type="entry name" value="Mitochondrial carrier"/>
    <property type="match status" value="1"/>
</dbReference>
<feature type="domain" description="Conserved oligomeric Golgi complex subunit 3 N-terminal" evidence="35">
    <location>
        <begin position="322"/>
        <end position="465"/>
    </location>
</feature>
<evidence type="ECO:0000256" key="4">
    <source>
        <dbReference type="ARBA" id="ARBA00009936"/>
    </source>
</evidence>
<keyword evidence="38" id="KW-1185">Reference proteome</keyword>
<dbReference type="PRINTS" id="PR00926">
    <property type="entry name" value="MITOCARRIER"/>
</dbReference>
<organism evidence="37 38">
    <name type="scientific">Buteo japonicus</name>
    <dbReference type="NCBI Taxonomy" id="224669"/>
    <lineage>
        <taxon>Eukaryota</taxon>
        <taxon>Metazoa</taxon>
        <taxon>Chordata</taxon>
        <taxon>Craniata</taxon>
        <taxon>Vertebrata</taxon>
        <taxon>Euteleostomi</taxon>
        <taxon>Archelosauria</taxon>
        <taxon>Archosauria</taxon>
        <taxon>Dinosauria</taxon>
        <taxon>Saurischia</taxon>
        <taxon>Theropoda</taxon>
        <taxon>Coelurosauria</taxon>
        <taxon>Aves</taxon>
        <taxon>Neognathae</taxon>
        <taxon>Neoaves</taxon>
        <taxon>Telluraves</taxon>
        <taxon>Accipitrimorphae</taxon>
        <taxon>Accipitriformes</taxon>
        <taxon>Accipitridae</taxon>
        <taxon>Accipitrinae</taxon>
        <taxon>Buteo</taxon>
    </lineage>
</organism>
<comment type="catalytic activity">
    <reaction evidence="19">
        <text>(2R,3R)-tartrate(in) + sulfate(out) = (2R,3R)-tartrate(out) + sulfate(in)</text>
        <dbReference type="Rhea" id="RHEA:73403"/>
        <dbReference type="ChEBI" id="CHEBI:16189"/>
        <dbReference type="ChEBI" id="CHEBI:30924"/>
    </reaction>
</comment>
<evidence type="ECO:0000259" key="35">
    <source>
        <dbReference type="Pfam" id="PF04136"/>
    </source>
</evidence>
<dbReference type="Pfam" id="PF20671">
    <property type="entry name" value="COG3_C"/>
    <property type="match status" value="1"/>
</dbReference>
<keyword evidence="12" id="KW-0333">Golgi apparatus</keyword>
<evidence type="ECO:0000256" key="9">
    <source>
        <dbReference type="ARBA" id="ARBA00022792"/>
    </source>
</evidence>
<evidence type="ECO:0000256" key="22">
    <source>
        <dbReference type="ARBA" id="ARBA00036479"/>
    </source>
</evidence>
<evidence type="ECO:0000256" key="34">
    <source>
        <dbReference type="SAM" id="Coils"/>
    </source>
</evidence>
<dbReference type="GO" id="GO:0055085">
    <property type="term" value="P:transmembrane transport"/>
    <property type="evidence" value="ECO:0007669"/>
    <property type="project" value="InterPro"/>
</dbReference>
<evidence type="ECO:0000256" key="29">
    <source>
        <dbReference type="ARBA" id="ARBA00050259"/>
    </source>
</evidence>
<keyword evidence="6" id="KW-0813">Transport</keyword>
<dbReference type="GO" id="GO:0005801">
    <property type="term" value="C:cis-Golgi network"/>
    <property type="evidence" value="ECO:0007669"/>
    <property type="project" value="InterPro"/>
</dbReference>
<feature type="repeat" description="Solcar" evidence="33">
    <location>
        <begin position="7"/>
        <end position="96"/>
    </location>
</feature>
<dbReference type="GO" id="GO:0005743">
    <property type="term" value="C:mitochondrial inner membrane"/>
    <property type="evidence" value="ECO:0007669"/>
    <property type="project" value="UniProtKB-SubCell"/>
</dbReference>
<evidence type="ECO:0000256" key="28">
    <source>
        <dbReference type="ARBA" id="ARBA00037004"/>
    </source>
</evidence>
<evidence type="ECO:0000256" key="17">
    <source>
        <dbReference type="ARBA" id="ARBA00035807"/>
    </source>
</evidence>
<evidence type="ECO:0000256" key="24">
    <source>
        <dbReference type="ARBA" id="ARBA00036586"/>
    </source>
</evidence>
<feature type="domain" description="Conserved oligomeric Golgi complex subunit 3 C-terminal" evidence="36">
    <location>
        <begin position="486"/>
        <end position="833"/>
    </location>
</feature>
<comment type="catalytic activity">
    <reaction evidence="21">
        <text>(3S)-citramalate(in) + sulfate(out) = (3S)-citramalate(out) + sulfate(in)</text>
        <dbReference type="Rhea" id="RHEA:73223"/>
        <dbReference type="ChEBI" id="CHEBI:16189"/>
        <dbReference type="ChEBI" id="CHEBI:30936"/>
    </reaction>
</comment>
<reference evidence="37" key="1">
    <citation type="submission" date="2025-08" db="UniProtKB">
        <authorList>
            <consortium name="Ensembl"/>
        </authorList>
    </citation>
    <scope>IDENTIFICATION</scope>
</reference>
<comment type="catalytic activity">
    <reaction evidence="23">
        <text>oxalate(in) + sulfate(out) = oxalate(out) + sulfate(in)</text>
        <dbReference type="Rhea" id="RHEA:72275"/>
        <dbReference type="ChEBI" id="CHEBI:16189"/>
        <dbReference type="ChEBI" id="CHEBI:30623"/>
    </reaction>
</comment>
<keyword evidence="9" id="KW-0999">Mitochondrion inner membrane</keyword>
<comment type="subcellular location">
    <subcellularLocation>
        <location evidence="1">Golgi apparatus membrane</location>
        <topology evidence="1">Peripheral membrane protein</topology>
    </subcellularLocation>
    <subcellularLocation>
        <location evidence="2">Mitochondrion inner membrane</location>
        <topology evidence="2">Multi-pass membrane protein</topology>
    </subcellularLocation>
</comment>
<dbReference type="AlphaFoldDB" id="A0A8C0BH72"/>
<evidence type="ECO:0000256" key="14">
    <source>
        <dbReference type="ARBA" id="ARBA00023136"/>
    </source>
</evidence>
<evidence type="ECO:0000256" key="32">
    <source>
        <dbReference type="ARBA" id="ARBA00052901"/>
    </source>
</evidence>
<dbReference type="InterPro" id="IPR048320">
    <property type="entry name" value="COG3_N"/>
</dbReference>
<evidence type="ECO:0000256" key="16">
    <source>
        <dbReference type="ARBA" id="ARBA00035765"/>
    </source>
</evidence>
<comment type="catalytic activity">
    <reaction evidence="16">
        <text>maleate(in) + sulfate(out) = maleate(out) + sulfate(in)</text>
        <dbReference type="Rhea" id="RHEA:73199"/>
        <dbReference type="ChEBI" id="CHEBI:16189"/>
        <dbReference type="ChEBI" id="CHEBI:30780"/>
    </reaction>
</comment>
<evidence type="ECO:0000256" key="6">
    <source>
        <dbReference type="ARBA" id="ARBA00022448"/>
    </source>
</evidence>
<comment type="catalytic activity">
    <reaction evidence="24">
        <text>(S,S)-tartrate(in) + sulfate(out) = (S,S)-tartrate(out) + sulfate(in)</text>
        <dbReference type="Rhea" id="RHEA:73407"/>
        <dbReference type="ChEBI" id="CHEBI:16189"/>
        <dbReference type="ChEBI" id="CHEBI:30927"/>
    </reaction>
</comment>
<keyword evidence="8" id="KW-0677">Repeat</keyword>
<evidence type="ECO:0000256" key="15">
    <source>
        <dbReference type="ARBA" id="ARBA00031339"/>
    </source>
</evidence>
<dbReference type="Ensembl" id="ENSBJAT00000017483.1">
    <property type="protein sequence ID" value="ENSBJAP00000017024.1"/>
    <property type="gene ID" value="ENSBJAG00000010292.1"/>
</dbReference>
<evidence type="ECO:0000256" key="25">
    <source>
        <dbReference type="ARBA" id="ARBA00036616"/>
    </source>
</evidence>
<evidence type="ECO:0000256" key="13">
    <source>
        <dbReference type="ARBA" id="ARBA00023128"/>
    </source>
</evidence>
<keyword evidence="11" id="KW-1133">Transmembrane helix</keyword>
<evidence type="ECO:0000256" key="7">
    <source>
        <dbReference type="ARBA" id="ARBA00022692"/>
    </source>
</evidence>
<comment type="catalytic activity">
    <reaction evidence="17">
        <text>(3R)-citramalate(in) + sulfate(out) = (3R)-citramalate(out) + sulfate(in)</text>
        <dbReference type="Rhea" id="RHEA:73227"/>
        <dbReference type="ChEBI" id="CHEBI:16189"/>
        <dbReference type="ChEBI" id="CHEBI:30934"/>
    </reaction>
</comment>
<dbReference type="InterPro" id="IPR048685">
    <property type="entry name" value="COG3_C"/>
</dbReference>
<dbReference type="GO" id="GO:0000139">
    <property type="term" value="C:Golgi membrane"/>
    <property type="evidence" value="ECO:0007669"/>
    <property type="project" value="UniProtKB-SubCell"/>
</dbReference>
<comment type="similarity">
    <text evidence="3">Belongs to the mitochondrial carrier (TC 2.A.29) family.</text>
</comment>
<dbReference type="GO" id="GO:0007030">
    <property type="term" value="P:Golgi organization"/>
    <property type="evidence" value="ECO:0007669"/>
    <property type="project" value="TreeGrafter"/>
</dbReference>
<comment type="catalytic activity">
    <reaction evidence="18">
        <text>sulfate(in) = sulfate(out)</text>
        <dbReference type="Rhea" id="RHEA:34983"/>
        <dbReference type="ChEBI" id="CHEBI:16189"/>
    </reaction>
</comment>
<evidence type="ECO:0000256" key="2">
    <source>
        <dbReference type="ARBA" id="ARBA00004448"/>
    </source>
</evidence>
<dbReference type="InterPro" id="IPR023395">
    <property type="entry name" value="MCP_dom_sf"/>
</dbReference>
<comment type="catalytic activity">
    <reaction evidence="30">
        <text>sulfate(out) + succinate(in) = sulfate(in) + succinate(out)</text>
        <dbReference type="Rhea" id="RHEA:73411"/>
        <dbReference type="ChEBI" id="CHEBI:16189"/>
        <dbReference type="ChEBI" id="CHEBI:30031"/>
    </reaction>
</comment>
<name>A0A8C0BH72_9AVES</name>
<dbReference type="PANTHER" id="PTHR13302">
    <property type="entry name" value="CONSERVED OLIGOMERIC GOLGI COMPLEX COMPONENT 3"/>
    <property type="match status" value="1"/>
</dbReference>
<comment type="catalytic activity">
    <reaction evidence="29">
        <text>sulfate(out) + phosphate(in) = sulfate(in) + phosphate(out)</text>
        <dbReference type="Rhea" id="RHEA:71631"/>
        <dbReference type="ChEBI" id="CHEBI:16189"/>
        <dbReference type="ChEBI" id="CHEBI:43474"/>
    </reaction>
</comment>
<dbReference type="InterPro" id="IPR007265">
    <property type="entry name" value="COG_su3"/>
</dbReference>
<dbReference type="Gene3D" id="1.50.40.10">
    <property type="entry name" value="Mitochondrial carrier domain"/>
    <property type="match status" value="1"/>
</dbReference>
<evidence type="ECO:0000256" key="31">
    <source>
        <dbReference type="ARBA" id="ARBA00052829"/>
    </source>
</evidence>
<evidence type="ECO:0000259" key="36">
    <source>
        <dbReference type="Pfam" id="PF20671"/>
    </source>
</evidence>
<feature type="coiled-coil region" evidence="34">
    <location>
        <begin position="333"/>
        <end position="388"/>
    </location>
</feature>
<evidence type="ECO:0000256" key="26">
    <source>
        <dbReference type="ARBA" id="ARBA00036751"/>
    </source>
</evidence>
<feature type="repeat" description="Solcar" evidence="33">
    <location>
        <begin position="104"/>
        <end position="189"/>
    </location>
</feature>
<evidence type="ECO:0000256" key="21">
    <source>
        <dbReference type="ARBA" id="ARBA00036130"/>
    </source>
</evidence>
<evidence type="ECO:0000256" key="18">
    <source>
        <dbReference type="ARBA" id="ARBA00035907"/>
    </source>
</evidence>
<evidence type="ECO:0000256" key="27">
    <source>
        <dbReference type="ARBA" id="ARBA00036759"/>
    </source>
</evidence>
<evidence type="ECO:0000256" key="19">
    <source>
        <dbReference type="ARBA" id="ARBA00035985"/>
    </source>
</evidence>
<dbReference type="Pfam" id="PF04136">
    <property type="entry name" value="COG3_N"/>
    <property type="match status" value="1"/>
</dbReference>
<dbReference type="GO" id="GO:0006891">
    <property type="term" value="P:intra-Golgi vesicle-mediated transport"/>
    <property type="evidence" value="ECO:0007669"/>
    <property type="project" value="TreeGrafter"/>
</dbReference>
<evidence type="ECO:0000256" key="5">
    <source>
        <dbReference type="ARBA" id="ARBA00020976"/>
    </source>
</evidence>
<reference evidence="37" key="2">
    <citation type="submission" date="2025-09" db="UniProtKB">
        <authorList>
            <consortium name="Ensembl"/>
        </authorList>
    </citation>
    <scope>IDENTIFICATION</scope>
</reference>
<proteinExistence type="inferred from homology"/>
<keyword evidence="10" id="KW-0653">Protein transport</keyword>
<comment type="catalytic activity">
    <reaction evidence="25">
        <text>phosphate(in) = phosphate(out)</text>
        <dbReference type="Rhea" id="RHEA:32823"/>
        <dbReference type="ChEBI" id="CHEBI:43474"/>
    </reaction>
</comment>
<dbReference type="InterPro" id="IPR002067">
    <property type="entry name" value="MCP"/>
</dbReference>
<comment type="similarity">
    <text evidence="4">Belongs to the COG3 family.</text>
</comment>
<evidence type="ECO:0000256" key="10">
    <source>
        <dbReference type="ARBA" id="ARBA00022927"/>
    </source>
</evidence>
<keyword evidence="34" id="KW-0175">Coiled coil</keyword>
<keyword evidence="7 33" id="KW-0812">Transmembrane</keyword>
<evidence type="ECO:0000256" key="8">
    <source>
        <dbReference type="ARBA" id="ARBA00022737"/>
    </source>
</evidence>
<evidence type="ECO:0000256" key="11">
    <source>
        <dbReference type="ARBA" id="ARBA00022989"/>
    </source>
</evidence>
<evidence type="ECO:0000313" key="38">
    <source>
        <dbReference type="Proteomes" id="UP000694555"/>
    </source>
</evidence>
<dbReference type="GO" id="GO:0017119">
    <property type="term" value="C:Golgi transport complex"/>
    <property type="evidence" value="ECO:0007669"/>
    <property type="project" value="TreeGrafter"/>
</dbReference>
<comment type="catalytic activity">
    <reaction evidence="31">
        <text>thiosulfate(in) + sulfate(out) = thiosulfate(out) + sulfate(in)</text>
        <dbReference type="Rhea" id="RHEA:73215"/>
        <dbReference type="ChEBI" id="CHEBI:16189"/>
        <dbReference type="ChEBI" id="CHEBI:33542"/>
    </reaction>
</comment>
<dbReference type="FunFam" id="1.50.40.10:FF:000006">
    <property type="entry name" value="brain mitochondrial carrier protein 1 isoform X1"/>
    <property type="match status" value="1"/>
</dbReference>
<comment type="catalytic activity">
    <reaction evidence="28">
        <text>(S)-malate(in) + sulfate(out) = (S)-malate(out) + sulfate(in)</text>
        <dbReference type="Rhea" id="RHEA:71615"/>
        <dbReference type="ChEBI" id="CHEBI:15589"/>
        <dbReference type="ChEBI" id="CHEBI:16189"/>
    </reaction>
</comment>
<dbReference type="Pfam" id="PF00153">
    <property type="entry name" value="Mito_carr"/>
    <property type="match status" value="3"/>
</dbReference>
<evidence type="ECO:0000256" key="33">
    <source>
        <dbReference type="PROSITE-ProRule" id="PRU00282"/>
    </source>
</evidence>
<comment type="catalytic activity">
    <reaction evidence="27">
        <text>(S)-malate(out) = (S)-malate(in)</text>
        <dbReference type="Rhea" id="RHEA:74555"/>
        <dbReference type="ChEBI" id="CHEBI:15589"/>
    </reaction>
</comment>
<comment type="catalytic activity">
    <reaction evidence="22">
        <text>D-aspartate(in) + sulfate(out) = D-aspartate(out) + sulfate(in)</text>
        <dbReference type="Rhea" id="RHEA:73399"/>
        <dbReference type="ChEBI" id="CHEBI:16189"/>
        <dbReference type="ChEBI" id="CHEBI:29990"/>
    </reaction>
</comment>
<evidence type="ECO:0000256" key="23">
    <source>
        <dbReference type="ARBA" id="ARBA00036514"/>
    </source>
</evidence>
<evidence type="ECO:0000256" key="30">
    <source>
        <dbReference type="ARBA" id="ARBA00052073"/>
    </source>
</evidence>
<dbReference type="GO" id="GO:0006886">
    <property type="term" value="P:intracellular protein transport"/>
    <property type="evidence" value="ECO:0007669"/>
    <property type="project" value="InterPro"/>
</dbReference>
<dbReference type="PROSITE" id="PS50920">
    <property type="entry name" value="SOLCAR"/>
    <property type="match status" value="3"/>
</dbReference>
<evidence type="ECO:0000256" key="12">
    <source>
        <dbReference type="ARBA" id="ARBA00023034"/>
    </source>
</evidence>
<protein>
    <recommendedName>
        <fullName evidence="5">Conserved oligomeric Golgi complex subunit 3</fullName>
    </recommendedName>
    <alternativeName>
        <fullName evidence="15">Component of oligomeric Golgi complex 3</fullName>
    </alternativeName>
</protein>